<dbReference type="PANTHER" id="PTHR12126">
    <property type="entry name" value="NADH-UBIQUINONE OXIDOREDUCTASE 39 KDA SUBUNIT-RELATED"/>
    <property type="match status" value="1"/>
</dbReference>
<dbReference type="Gene3D" id="3.40.50.720">
    <property type="entry name" value="NAD(P)-binding Rossmann-like Domain"/>
    <property type="match status" value="1"/>
</dbReference>
<dbReference type="KEGG" id="din:Selin_0088"/>
<gene>
    <name evidence="2" type="ordered locus">Selin_0088</name>
</gene>
<dbReference type="FunFam" id="3.40.50.720:FF:000702">
    <property type="entry name" value="NADH dehydrogenase (Ubiquinone)"/>
    <property type="match status" value="1"/>
</dbReference>
<evidence type="ECO:0000313" key="3">
    <source>
        <dbReference type="Proteomes" id="UP000002572"/>
    </source>
</evidence>
<dbReference type="CDD" id="cd05271">
    <property type="entry name" value="NDUFA9_like_SDR_a"/>
    <property type="match status" value="1"/>
</dbReference>
<dbReference type="InParanoid" id="E6W4W9"/>
<dbReference type="InterPro" id="IPR051207">
    <property type="entry name" value="ComplexI_NDUFA9_subunit"/>
</dbReference>
<dbReference type="STRING" id="653733.Selin_0088"/>
<evidence type="ECO:0000313" key="2">
    <source>
        <dbReference type="EMBL" id="ADU64847.1"/>
    </source>
</evidence>
<name>E6W4W9_DESIS</name>
<dbReference type="Pfam" id="PF01370">
    <property type="entry name" value="Epimerase"/>
    <property type="match status" value="1"/>
</dbReference>
<dbReference type="Proteomes" id="UP000002572">
    <property type="component" value="Chromosome"/>
</dbReference>
<dbReference type="EMBL" id="CP002432">
    <property type="protein sequence ID" value="ADU64847.1"/>
    <property type="molecule type" value="Genomic_DNA"/>
</dbReference>
<dbReference type="InterPro" id="IPR036291">
    <property type="entry name" value="NAD(P)-bd_dom_sf"/>
</dbReference>
<organism evidence="2 3">
    <name type="scientific">Desulfurispirillum indicum (strain ATCC BAA-1389 / DSM 22839 / S5)</name>
    <dbReference type="NCBI Taxonomy" id="653733"/>
    <lineage>
        <taxon>Bacteria</taxon>
        <taxon>Pseudomonadati</taxon>
        <taxon>Chrysiogenota</taxon>
        <taxon>Chrysiogenia</taxon>
        <taxon>Chrysiogenales</taxon>
        <taxon>Chrysiogenaceae</taxon>
        <taxon>Desulfurispirillum</taxon>
    </lineage>
</organism>
<dbReference type="SUPFAM" id="SSF51735">
    <property type="entry name" value="NAD(P)-binding Rossmann-fold domains"/>
    <property type="match status" value="1"/>
</dbReference>
<dbReference type="OrthoDB" id="9804595at2"/>
<reference evidence="2 3" key="1">
    <citation type="submission" date="2010-12" db="EMBL/GenBank/DDBJ databases">
        <title>Complete sequence of Desulfurispirillum indicum S5.</title>
        <authorList>
            <consortium name="US DOE Joint Genome Institute"/>
            <person name="Lucas S."/>
            <person name="Copeland A."/>
            <person name="Lapidus A."/>
            <person name="Cheng J.-F."/>
            <person name="Goodwin L."/>
            <person name="Pitluck S."/>
            <person name="Chertkov O."/>
            <person name="Held B."/>
            <person name="Detter J.C."/>
            <person name="Han C."/>
            <person name="Tapia R."/>
            <person name="Land M."/>
            <person name="Hauser L."/>
            <person name="Kyrpides N."/>
            <person name="Ivanova N."/>
            <person name="Mikhailova N."/>
            <person name="Haggblom M."/>
            <person name="Rauschenbach I."/>
            <person name="Bini E."/>
            <person name="Woyke T."/>
        </authorList>
    </citation>
    <scope>NUCLEOTIDE SEQUENCE [LARGE SCALE GENOMIC DNA]</scope>
    <source>
        <strain evidence="3">ATCC BAA-1389 / DSM 22839 / S5</strain>
    </source>
</reference>
<dbReference type="GO" id="GO:0044877">
    <property type="term" value="F:protein-containing complex binding"/>
    <property type="evidence" value="ECO:0007669"/>
    <property type="project" value="TreeGrafter"/>
</dbReference>
<dbReference type="eggNOG" id="COG0702">
    <property type="taxonomic scope" value="Bacteria"/>
</dbReference>
<feature type="domain" description="NAD-dependent epimerase/dehydratase" evidence="1">
    <location>
        <begin position="3"/>
        <end position="204"/>
    </location>
</feature>
<dbReference type="InterPro" id="IPR001509">
    <property type="entry name" value="Epimerase_deHydtase"/>
</dbReference>
<accession>E6W4W9</accession>
<proteinExistence type="predicted"/>
<protein>
    <submittedName>
        <fullName evidence="2">NAD-dependent epimerase/dehydratase</fullName>
    </submittedName>
</protein>
<dbReference type="RefSeq" id="WP_013504736.1">
    <property type="nucleotide sequence ID" value="NC_014836.1"/>
</dbReference>
<dbReference type="HOGENOM" id="CLU_007383_6_5_0"/>
<sequence length="292" mass="32070">MKVAVTGGTGFVGSHVVSALLEQGYQVRLLARKPQSLRPGMESVLGSMEKYDSLLELVEGCDAVVHLVGIIREFPPAITYEALHTQATLSMLKAAREKGVNRFIHMSALGSAPDSRSAYHRTKFVAEKAVQESGLDYTIFKPSVIFGPRDEFINLLLSFLKLPAIPVIGDGKYQLQPVAVDNIAQAFARCIESPAARGRTYEVGGPRRYTYDELLDALAALRGKGKPLKVHQPVSLVDFSARLFGRFPFFPISSDQLHMLLKGSTTSETAVFDDLNITPCSLEEKFALYYGQ</sequence>
<dbReference type="FunCoup" id="E6W4W9">
    <property type="interactions" value="179"/>
</dbReference>
<dbReference type="PANTHER" id="PTHR12126:SF11">
    <property type="entry name" value="NADH DEHYDROGENASE [UBIQUINONE] 1 ALPHA SUBCOMPLEX SUBUNIT 9, MITOCHONDRIAL"/>
    <property type="match status" value="1"/>
</dbReference>
<keyword evidence="3" id="KW-1185">Reference proteome</keyword>
<dbReference type="AlphaFoldDB" id="E6W4W9"/>
<evidence type="ECO:0000259" key="1">
    <source>
        <dbReference type="Pfam" id="PF01370"/>
    </source>
</evidence>